<evidence type="ECO:0000313" key="2">
    <source>
        <dbReference type="Proteomes" id="UP000320055"/>
    </source>
</evidence>
<protein>
    <submittedName>
        <fullName evidence="1">Uncharacterized protein</fullName>
    </submittedName>
</protein>
<gene>
    <name evidence="1" type="ORF">H1P_150061</name>
</gene>
<sequence length="37" mass="4750">MQRFYTKFPKIAKIQVYRENYLYEVKQLLYRTHLGYF</sequence>
<dbReference type="EMBL" id="CAACVJ010000057">
    <property type="protein sequence ID" value="VEP12497.1"/>
    <property type="molecule type" value="Genomic_DNA"/>
</dbReference>
<name>A0A563VMB1_9CYAN</name>
<reference evidence="1 2" key="1">
    <citation type="submission" date="2019-01" db="EMBL/GenBank/DDBJ databases">
        <authorList>
            <person name="Brito A."/>
        </authorList>
    </citation>
    <scope>NUCLEOTIDE SEQUENCE [LARGE SCALE GENOMIC DNA]</scope>
    <source>
        <strain evidence="1">1</strain>
    </source>
</reference>
<dbReference type="Proteomes" id="UP000320055">
    <property type="component" value="Unassembled WGS sequence"/>
</dbReference>
<proteinExistence type="predicted"/>
<organism evidence="1 2">
    <name type="scientific">Hyella patelloides LEGE 07179</name>
    <dbReference type="NCBI Taxonomy" id="945734"/>
    <lineage>
        <taxon>Bacteria</taxon>
        <taxon>Bacillati</taxon>
        <taxon>Cyanobacteriota</taxon>
        <taxon>Cyanophyceae</taxon>
        <taxon>Pleurocapsales</taxon>
        <taxon>Hyellaceae</taxon>
        <taxon>Hyella</taxon>
    </lineage>
</organism>
<evidence type="ECO:0000313" key="1">
    <source>
        <dbReference type="EMBL" id="VEP12497.1"/>
    </source>
</evidence>
<keyword evidence="2" id="KW-1185">Reference proteome</keyword>
<accession>A0A563VMB1</accession>
<dbReference type="AlphaFoldDB" id="A0A563VMB1"/>